<evidence type="ECO:0000256" key="1">
    <source>
        <dbReference type="SAM" id="MobiDB-lite"/>
    </source>
</evidence>
<organism evidence="2">
    <name type="scientific">Sesamum radiatum</name>
    <name type="common">Black benniseed</name>
    <dbReference type="NCBI Taxonomy" id="300843"/>
    <lineage>
        <taxon>Eukaryota</taxon>
        <taxon>Viridiplantae</taxon>
        <taxon>Streptophyta</taxon>
        <taxon>Embryophyta</taxon>
        <taxon>Tracheophyta</taxon>
        <taxon>Spermatophyta</taxon>
        <taxon>Magnoliopsida</taxon>
        <taxon>eudicotyledons</taxon>
        <taxon>Gunneridae</taxon>
        <taxon>Pentapetalae</taxon>
        <taxon>asterids</taxon>
        <taxon>lamiids</taxon>
        <taxon>Lamiales</taxon>
        <taxon>Pedaliaceae</taxon>
        <taxon>Sesamum</taxon>
    </lineage>
</organism>
<accession>A0AAW2URH4</accession>
<gene>
    <name evidence="2" type="ORF">Sradi_1326800</name>
</gene>
<feature type="region of interest" description="Disordered" evidence="1">
    <location>
        <begin position="187"/>
        <end position="225"/>
    </location>
</feature>
<name>A0AAW2URH4_SESRA</name>
<dbReference type="AlphaFoldDB" id="A0AAW2URH4"/>
<comment type="caution">
    <text evidence="2">The sequence shown here is derived from an EMBL/GenBank/DDBJ whole genome shotgun (WGS) entry which is preliminary data.</text>
</comment>
<evidence type="ECO:0000313" key="2">
    <source>
        <dbReference type="EMBL" id="KAL0419133.1"/>
    </source>
</evidence>
<proteinExistence type="predicted"/>
<feature type="region of interest" description="Disordered" evidence="1">
    <location>
        <begin position="279"/>
        <end position="325"/>
    </location>
</feature>
<sequence>MKEGIRWRIGNGNSVQVWGDKWIPRPYTFLPITPASGLTPKLRVAELIDKDSRSWNLDMVNSLFWKDDAATITSIPLGRFPVPDSLGLDHDKFNMFVVVCWMMWKRRNALVMENKSSTPLEALELWRGIMKDGYLISALLPYLALQTLSMARQLQLERLLNLQTKWTGVVVSSKIKSKKWEWGFRRAQGASEHAPPLRRSPTTAQLDQERRQPRAGRAGDVGSRPTPVLQITHEVLQQLVKYTSTQAASRAVAMYTAKHATLLRTLRYPHSGVRVNVVPENNKLRPIDQQEGNHLNEEIESRPSLPEDELPPPPPRDTPPRKRRP</sequence>
<dbReference type="EMBL" id="JACGWJ010000005">
    <property type="protein sequence ID" value="KAL0419133.1"/>
    <property type="molecule type" value="Genomic_DNA"/>
</dbReference>
<protein>
    <submittedName>
        <fullName evidence="2">Uncharacterized protein</fullName>
    </submittedName>
</protein>
<reference evidence="2" key="2">
    <citation type="journal article" date="2024" name="Plant">
        <title>Genomic evolution and insights into agronomic trait innovations of Sesamum species.</title>
        <authorList>
            <person name="Miao H."/>
            <person name="Wang L."/>
            <person name="Qu L."/>
            <person name="Liu H."/>
            <person name="Sun Y."/>
            <person name="Le M."/>
            <person name="Wang Q."/>
            <person name="Wei S."/>
            <person name="Zheng Y."/>
            <person name="Lin W."/>
            <person name="Duan Y."/>
            <person name="Cao H."/>
            <person name="Xiong S."/>
            <person name="Wang X."/>
            <person name="Wei L."/>
            <person name="Li C."/>
            <person name="Ma Q."/>
            <person name="Ju M."/>
            <person name="Zhao R."/>
            <person name="Li G."/>
            <person name="Mu C."/>
            <person name="Tian Q."/>
            <person name="Mei H."/>
            <person name="Zhang T."/>
            <person name="Gao T."/>
            <person name="Zhang H."/>
        </authorList>
    </citation>
    <scope>NUCLEOTIDE SEQUENCE</scope>
    <source>
        <strain evidence="2">G02</strain>
    </source>
</reference>
<reference evidence="2" key="1">
    <citation type="submission" date="2020-06" db="EMBL/GenBank/DDBJ databases">
        <authorList>
            <person name="Li T."/>
            <person name="Hu X."/>
            <person name="Zhang T."/>
            <person name="Song X."/>
            <person name="Zhang H."/>
            <person name="Dai N."/>
            <person name="Sheng W."/>
            <person name="Hou X."/>
            <person name="Wei L."/>
        </authorList>
    </citation>
    <scope>NUCLEOTIDE SEQUENCE</scope>
    <source>
        <strain evidence="2">G02</strain>
        <tissue evidence="2">Leaf</tissue>
    </source>
</reference>